<organism evidence="1 2">
    <name type="scientific">Paenibacillus allorhizosphaerae</name>
    <dbReference type="NCBI Taxonomy" id="2849866"/>
    <lineage>
        <taxon>Bacteria</taxon>
        <taxon>Bacillati</taxon>
        <taxon>Bacillota</taxon>
        <taxon>Bacilli</taxon>
        <taxon>Bacillales</taxon>
        <taxon>Paenibacillaceae</taxon>
        <taxon>Paenibacillus</taxon>
    </lineage>
</organism>
<protein>
    <recommendedName>
        <fullName evidence="3">DUF3221 domain-containing protein</fullName>
    </recommendedName>
</protein>
<sequence>MMISQGTSAYLQGRAFNEQGAEYTVRMLMDTVQGKSGKSSVPSIVIWKRAAAEGTPLAEIKTHDFNGSIQIR</sequence>
<name>A0ABM8VA00_9BACL</name>
<keyword evidence="2" id="KW-1185">Reference proteome</keyword>
<reference evidence="1 2" key="1">
    <citation type="submission" date="2021-06" db="EMBL/GenBank/DDBJ databases">
        <authorList>
            <person name="Criscuolo A."/>
        </authorList>
    </citation>
    <scope>NUCLEOTIDE SEQUENCE [LARGE SCALE GENOMIC DNA]</scope>
    <source>
        <strain evidence="2">CIP 111802</strain>
    </source>
</reference>
<evidence type="ECO:0000313" key="1">
    <source>
        <dbReference type="EMBL" id="CAG7614044.1"/>
    </source>
</evidence>
<proteinExistence type="predicted"/>
<gene>
    <name evidence="1" type="ORF">PAECIP111802_00038</name>
</gene>
<dbReference type="Proteomes" id="UP000730618">
    <property type="component" value="Unassembled WGS sequence"/>
</dbReference>
<accession>A0ABM8VA00</accession>
<comment type="caution">
    <text evidence="1">The sequence shown here is derived from an EMBL/GenBank/DDBJ whole genome shotgun (WGS) entry which is preliminary data.</text>
</comment>
<dbReference type="RefSeq" id="WP_218096442.1">
    <property type="nucleotide sequence ID" value="NZ_CAJVCE010000001.1"/>
</dbReference>
<evidence type="ECO:0000313" key="2">
    <source>
        <dbReference type="Proteomes" id="UP000730618"/>
    </source>
</evidence>
<dbReference type="EMBL" id="CAJVCE010000001">
    <property type="protein sequence ID" value="CAG7614044.1"/>
    <property type="molecule type" value="Genomic_DNA"/>
</dbReference>
<evidence type="ECO:0008006" key="3">
    <source>
        <dbReference type="Google" id="ProtNLM"/>
    </source>
</evidence>